<organism evidence="2 3">
    <name type="scientific">Bacteroides thetaiotaomicron</name>
    <dbReference type="NCBI Taxonomy" id="818"/>
    <lineage>
        <taxon>Bacteria</taxon>
        <taxon>Pseudomonadati</taxon>
        <taxon>Bacteroidota</taxon>
        <taxon>Bacteroidia</taxon>
        <taxon>Bacteroidales</taxon>
        <taxon>Bacteroidaceae</taxon>
        <taxon>Bacteroides</taxon>
    </lineage>
</organism>
<evidence type="ECO:0000256" key="1">
    <source>
        <dbReference type="SAM" id="MobiDB-lite"/>
    </source>
</evidence>
<dbReference type="RefSeq" id="WP_229098049.1">
    <property type="nucleotide sequence ID" value="NZ_CP072242.1"/>
</dbReference>
<evidence type="ECO:0000313" key="3">
    <source>
        <dbReference type="Proteomes" id="UP001156216"/>
    </source>
</evidence>
<dbReference type="AlphaFoldDB" id="A0AA46U9N7"/>
<dbReference type="InterPro" id="IPR036278">
    <property type="entry name" value="Sialidase_sf"/>
</dbReference>
<evidence type="ECO:0008006" key="4">
    <source>
        <dbReference type="Google" id="ProtNLM"/>
    </source>
</evidence>
<feature type="region of interest" description="Disordered" evidence="1">
    <location>
        <begin position="27"/>
        <end position="53"/>
    </location>
</feature>
<protein>
    <recommendedName>
        <fullName evidence="4">Exo-alpha-sialidase</fullName>
    </recommendedName>
</protein>
<dbReference type="Gene3D" id="2.60.40.1190">
    <property type="match status" value="1"/>
</dbReference>
<dbReference type="SUPFAM" id="SSF49344">
    <property type="entry name" value="CBD9-like"/>
    <property type="match status" value="1"/>
</dbReference>
<accession>A0AA46U9N7</accession>
<proteinExistence type="predicted"/>
<dbReference type="SUPFAM" id="SSF50939">
    <property type="entry name" value="Sialidases"/>
    <property type="match status" value="1"/>
</dbReference>
<dbReference type="Proteomes" id="UP001156216">
    <property type="component" value="Chromosome"/>
</dbReference>
<sequence>MNMKRLFKTTGLLATICCVLLSCSSGEENEKERPGDNGQQGGNNGNTEMPESKVSRISSIEQLNQGTPVINSHIDVVSRSSIKMNFRTYTELGESVLKSAKPNYVRVKRMTNGGYIMFYHNNQIGASCSYATSLDFKTWNYRGKIFTNYSITDSKGNKNERRYSNCDGVVLSNGDILAVASYRANSGYRDLPKDAGLEIRRSKDNGATWSEPIEIYQGVNWEPYLLELPSGEIHCYFTDSSRTGIVSTDTGTAMVISKDGGQTWLPSFGNTPNYVIRMKWEQDGHAYFNHQMPSVIKLAGSNELAAAVETNKEGTYYISLVYSGEDGEWDYLNVDQEGPIDSNNLSFYGCAPYLVQFPSGETVLSYNQSSTYYMKMGDTNARNFGNAYAPFLGKGYWGTLNLVDSHQLIGAMPNTGNGTIMLSQFILNHRINAVRRGVKVDSDNSEWANTDHALFVGDKSQAQATLRCSFDDENVYFLVEVLDYVVAKDDYVTIYVSSSVDDDKLDEAYRIRVSPEGLESSEVYTGTWCNTDLGMSVSTVICDKANTNSSDDYGYIAEISIPRSKLKIESGEILVNFAIFDKQAGEDVLASLTNTAHWIPVAGF</sequence>
<reference evidence="2" key="1">
    <citation type="submission" date="2021-06" db="EMBL/GenBank/DDBJ databases">
        <title>Interrogation of the integrated mobile genetic elements in gut-associated Bacteroides with a consensus prediction approach.</title>
        <authorList>
            <person name="Campbell D.E."/>
            <person name="Leigh J.R."/>
            <person name="Kim T."/>
            <person name="England W."/>
            <person name="Whitaker R.J."/>
            <person name="Degnan P.H."/>
        </authorList>
    </citation>
    <scope>NUCLEOTIDE SEQUENCE</scope>
    <source>
        <strain evidence="2">VPI-BTDOT2</strain>
    </source>
</reference>
<dbReference type="CDD" id="cd00241">
    <property type="entry name" value="DOMON_like"/>
    <property type="match status" value="1"/>
</dbReference>
<evidence type="ECO:0000313" key="2">
    <source>
        <dbReference type="EMBL" id="UYU69528.1"/>
    </source>
</evidence>
<dbReference type="Gene3D" id="2.120.10.10">
    <property type="match status" value="1"/>
</dbReference>
<dbReference type="PROSITE" id="PS51257">
    <property type="entry name" value="PROKAR_LIPOPROTEIN"/>
    <property type="match status" value="1"/>
</dbReference>
<name>A0AA46U9N7_BACT4</name>
<dbReference type="EMBL" id="CP083681">
    <property type="protein sequence ID" value="UYU69528.1"/>
    <property type="molecule type" value="Genomic_DNA"/>
</dbReference>
<dbReference type="CDD" id="cd15482">
    <property type="entry name" value="Sialidase_non-viral"/>
    <property type="match status" value="1"/>
</dbReference>
<gene>
    <name evidence="2" type="ORF">KQP59_14630</name>
</gene>